<evidence type="ECO:0000256" key="1">
    <source>
        <dbReference type="ARBA" id="ARBA00022448"/>
    </source>
</evidence>
<keyword evidence="2" id="KW-0004">4Fe-4S</keyword>
<dbReference type="STRING" id="154981.AKJ29_12160"/>
<keyword evidence="1" id="KW-0813">Transport</keyword>
<evidence type="ECO:0000256" key="7">
    <source>
        <dbReference type="ARBA" id="ARBA00023014"/>
    </source>
</evidence>
<keyword evidence="5" id="KW-0249">Electron transport</keyword>
<feature type="transmembrane region" description="Helical" evidence="8">
    <location>
        <begin position="71"/>
        <end position="100"/>
    </location>
</feature>
<comment type="caution">
    <text evidence="10">The sequence shown here is derived from an EMBL/GenBank/DDBJ whole genome shotgun (WGS) entry which is preliminary data.</text>
</comment>
<keyword evidence="4" id="KW-0677">Repeat</keyword>
<dbReference type="Proteomes" id="UP000050471">
    <property type="component" value="Unassembled WGS sequence"/>
</dbReference>
<keyword evidence="3" id="KW-0479">Metal-binding</keyword>
<dbReference type="Pfam" id="PF12801">
    <property type="entry name" value="Fer4_5"/>
    <property type="match status" value="2"/>
</dbReference>
<dbReference type="InterPro" id="IPR017900">
    <property type="entry name" value="4Fe4S_Fe_S_CS"/>
</dbReference>
<proteinExistence type="predicted"/>
<dbReference type="PROSITE" id="PS51379">
    <property type="entry name" value="4FE4S_FER_2"/>
    <property type="match status" value="1"/>
</dbReference>
<evidence type="ECO:0000256" key="8">
    <source>
        <dbReference type="SAM" id="Phobius"/>
    </source>
</evidence>
<dbReference type="InterPro" id="IPR011886">
    <property type="entry name" value="NapH_MauN"/>
</dbReference>
<evidence type="ECO:0000313" key="11">
    <source>
        <dbReference type="Proteomes" id="UP000050471"/>
    </source>
</evidence>
<dbReference type="PANTHER" id="PTHR30176">
    <property type="entry name" value="FERREDOXIN-TYPE PROTEIN NAPH"/>
    <property type="match status" value="1"/>
</dbReference>
<dbReference type="NCBIfam" id="NF007013">
    <property type="entry name" value="PRK09477.1"/>
    <property type="match status" value="1"/>
</dbReference>
<dbReference type="AlphaFoldDB" id="A0A0N8IBL1"/>
<gene>
    <name evidence="10" type="primary">napH</name>
    <name evidence="10" type="ORF">AKJ29_12160</name>
</gene>
<keyword evidence="8" id="KW-0812">Transmembrane</keyword>
<dbReference type="GO" id="GO:0005886">
    <property type="term" value="C:plasma membrane"/>
    <property type="evidence" value="ECO:0007669"/>
    <property type="project" value="TreeGrafter"/>
</dbReference>
<feature type="transmembrane region" description="Helical" evidence="8">
    <location>
        <begin position="140"/>
        <end position="158"/>
    </location>
</feature>
<evidence type="ECO:0000256" key="5">
    <source>
        <dbReference type="ARBA" id="ARBA00022982"/>
    </source>
</evidence>
<dbReference type="GO" id="GO:0051539">
    <property type="term" value="F:4 iron, 4 sulfur cluster binding"/>
    <property type="evidence" value="ECO:0007669"/>
    <property type="project" value="UniProtKB-KW"/>
</dbReference>
<evidence type="ECO:0000313" key="10">
    <source>
        <dbReference type="EMBL" id="KPN63411.1"/>
    </source>
</evidence>
<dbReference type="Pfam" id="PF12838">
    <property type="entry name" value="Fer4_7"/>
    <property type="match status" value="1"/>
</dbReference>
<dbReference type="SUPFAM" id="SSF54862">
    <property type="entry name" value="4Fe-4S ferredoxins"/>
    <property type="match status" value="1"/>
</dbReference>
<evidence type="ECO:0000256" key="4">
    <source>
        <dbReference type="ARBA" id="ARBA00022737"/>
    </source>
</evidence>
<evidence type="ECO:0000256" key="3">
    <source>
        <dbReference type="ARBA" id="ARBA00022723"/>
    </source>
</evidence>
<evidence type="ECO:0000256" key="2">
    <source>
        <dbReference type="ARBA" id="ARBA00022485"/>
    </source>
</evidence>
<keyword evidence="11" id="KW-1185">Reference proteome</keyword>
<keyword evidence="8" id="KW-0472">Membrane</keyword>
<dbReference type="NCBIfam" id="TIGR02163">
    <property type="entry name" value="napH"/>
    <property type="match status" value="1"/>
</dbReference>
<feature type="transmembrane region" description="Helical" evidence="8">
    <location>
        <begin position="170"/>
        <end position="192"/>
    </location>
</feature>
<dbReference type="PROSITE" id="PS00198">
    <property type="entry name" value="4FE4S_FER_1"/>
    <property type="match status" value="1"/>
</dbReference>
<name>A0A0N8IBL1_9RHOB</name>
<dbReference type="InterPro" id="IPR051684">
    <property type="entry name" value="Electron_Trans/Redox"/>
</dbReference>
<dbReference type="PANTHER" id="PTHR30176:SF3">
    <property type="entry name" value="FERREDOXIN-TYPE PROTEIN NAPH"/>
    <property type="match status" value="1"/>
</dbReference>
<protein>
    <submittedName>
        <fullName evidence="10">Quinol dehydrogenase</fullName>
    </submittedName>
</protein>
<dbReference type="RefSeq" id="WP_055189733.1">
    <property type="nucleotide sequence ID" value="NZ_FPBS01000002.1"/>
</dbReference>
<dbReference type="GO" id="GO:0046872">
    <property type="term" value="F:metal ion binding"/>
    <property type="evidence" value="ECO:0007669"/>
    <property type="project" value="UniProtKB-KW"/>
</dbReference>
<organism evidence="10 11">
    <name type="scientific">Aliiroseovarius crassostreae</name>
    <dbReference type="NCBI Taxonomy" id="154981"/>
    <lineage>
        <taxon>Bacteria</taxon>
        <taxon>Pseudomonadati</taxon>
        <taxon>Pseudomonadota</taxon>
        <taxon>Alphaproteobacteria</taxon>
        <taxon>Rhodobacterales</taxon>
        <taxon>Paracoccaceae</taxon>
        <taxon>Aliiroseovarius</taxon>
    </lineage>
</organism>
<reference evidence="10 11" key="1">
    <citation type="submission" date="2015-09" db="EMBL/GenBank/DDBJ databases">
        <title>Draft genome sequence of Aliiroseovarius crassostreae CV919-312TSm, the causative agent of Roseovarius Oyster Disease (formerly Juvenile Oyster Disease).</title>
        <authorList>
            <person name="Kessner L."/>
            <person name="Spinard E."/>
            <person name="Nelson D."/>
        </authorList>
    </citation>
    <scope>NUCLEOTIDE SEQUENCE [LARGE SCALE GENOMIC DNA]</scope>
    <source>
        <strain evidence="10 11">CV919-312</strain>
    </source>
</reference>
<dbReference type="EMBL" id="LKBA01000006">
    <property type="protein sequence ID" value="KPN63411.1"/>
    <property type="molecule type" value="Genomic_DNA"/>
</dbReference>
<dbReference type="InterPro" id="IPR017896">
    <property type="entry name" value="4Fe4S_Fe-S-bd"/>
</dbReference>
<dbReference type="OrthoDB" id="9806398at2"/>
<evidence type="ECO:0000256" key="6">
    <source>
        <dbReference type="ARBA" id="ARBA00023004"/>
    </source>
</evidence>
<sequence>MSDKIALPVGREAIDEKGWWKAHQFLILRRLSQLFFLGIFLLGPWAGIWWVKGNLAGSLTFDILPLTDPFVLLQGLVALHWPEMTAITGAVIVAVAYALIGGRVYCSWVCPINPVTDGAHWLHDKLGFAKGWQPKRNTRYWVLGMVLAVSALTGTIAWEFVNPISMLHRGLIFGMGFAWTFVLAVFIFDVAVSRRGWCGHLCPVGAFYGLLGKGSVLRVSATKRAECDDCMDCFAVCPEMHVITPALRGAEEDTPIILSSDCTNCGRCIDVCAPDVFKFTTRFDETSAPARAVRRNTKRQPEASRAA</sequence>
<keyword evidence="8" id="KW-1133">Transmembrane helix</keyword>
<accession>A0A0N8IBL1</accession>
<dbReference type="Gene3D" id="3.30.70.20">
    <property type="match status" value="1"/>
</dbReference>
<evidence type="ECO:0000259" key="9">
    <source>
        <dbReference type="PROSITE" id="PS51379"/>
    </source>
</evidence>
<feature type="domain" description="4Fe-4S ferredoxin-type" evidence="9">
    <location>
        <begin position="253"/>
        <end position="282"/>
    </location>
</feature>
<keyword evidence="7" id="KW-0411">Iron-sulfur</keyword>
<feature type="transmembrane region" description="Helical" evidence="8">
    <location>
        <begin position="34"/>
        <end position="51"/>
    </location>
</feature>
<keyword evidence="6" id="KW-0408">Iron</keyword>